<evidence type="ECO:0008006" key="4">
    <source>
        <dbReference type="Google" id="ProtNLM"/>
    </source>
</evidence>
<dbReference type="Proteomes" id="UP000319722">
    <property type="component" value="Unassembled WGS sequence"/>
</dbReference>
<dbReference type="EMBL" id="VIVL01000013">
    <property type="protein sequence ID" value="TWD76186.1"/>
    <property type="molecule type" value="Genomic_DNA"/>
</dbReference>
<accession>A0A561BB91</accession>
<keyword evidence="1" id="KW-0812">Transmembrane</keyword>
<comment type="caution">
    <text evidence="2">The sequence shown here is derived from an EMBL/GenBank/DDBJ whole genome shotgun (WGS) entry which is preliminary data.</text>
</comment>
<sequence>MRAASSLRCARDRVAIATEDISLTINLQTLKCGECGSGMLQRSGLNQYACAHCGSVSIVEDNVSDRLERVLEQVKDEAGRRLAVEQSARGRSAARSMGLAIAAVVVLVTGVFGVMAYVVDRNQPERASMAPRTIPSEGLRLEARQVLAGSGSSAQPWLLVTARNESGTAIERPKVKAIFYDRDSRIGEHSESVPIGTLMPGEMAPVLIQLPGDQPVTRYELQAGALSTPFWTTEGPPLQFTRVRLVQQADEVWLFGRLANARQDALALAIVEVLVTLYDDAGAVIGVGRGFSQAIELRPGERSAAEVRIERLGNRKVPIAAWDYRIDYSLTEGAQQAKKRVLTSSSRVVRTAGAPEIIRASQRLSSAELLADSGSEQAGKAR</sequence>
<protein>
    <recommendedName>
        <fullName evidence="4">TFIIB-type zinc ribbon-containing protein</fullName>
    </recommendedName>
</protein>
<evidence type="ECO:0000256" key="1">
    <source>
        <dbReference type="SAM" id="Phobius"/>
    </source>
</evidence>
<gene>
    <name evidence="2" type="ORF">FB547_11368</name>
</gene>
<reference evidence="2 3" key="1">
    <citation type="submission" date="2019-06" db="EMBL/GenBank/DDBJ databases">
        <title>Sorghum-associated microbial communities from plants grown in Nebraska, USA.</title>
        <authorList>
            <person name="Schachtman D."/>
        </authorList>
    </citation>
    <scope>NUCLEOTIDE SEQUENCE [LARGE SCALE GENOMIC DNA]</scope>
    <source>
        <strain evidence="2 3">T529</strain>
    </source>
</reference>
<organism evidence="2 3">
    <name type="scientific">Variovorax beijingensis</name>
    <dbReference type="NCBI Taxonomy" id="2496117"/>
    <lineage>
        <taxon>Bacteria</taxon>
        <taxon>Pseudomonadati</taxon>
        <taxon>Pseudomonadota</taxon>
        <taxon>Betaproteobacteria</taxon>
        <taxon>Burkholderiales</taxon>
        <taxon>Comamonadaceae</taxon>
        <taxon>Variovorax</taxon>
    </lineage>
</organism>
<keyword evidence="1" id="KW-0472">Membrane</keyword>
<evidence type="ECO:0000313" key="3">
    <source>
        <dbReference type="Proteomes" id="UP000319722"/>
    </source>
</evidence>
<proteinExistence type="predicted"/>
<name>A0A561BB91_9BURK</name>
<feature type="transmembrane region" description="Helical" evidence="1">
    <location>
        <begin position="99"/>
        <end position="119"/>
    </location>
</feature>
<keyword evidence="1" id="KW-1133">Transmembrane helix</keyword>
<evidence type="ECO:0000313" key="2">
    <source>
        <dbReference type="EMBL" id="TWD76186.1"/>
    </source>
</evidence>
<dbReference type="AlphaFoldDB" id="A0A561BB91"/>